<dbReference type="InterPro" id="IPR011992">
    <property type="entry name" value="EF-hand-dom_pair"/>
</dbReference>
<feature type="region of interest" description="Disordered" evidence="10">
    <location>
        <begin position="624"/>
        <end position="699"/>
    </location>
</feature>
<evidence type="ECO:0000313" key="11">
    <source>
        <dbReference type="EMBL" id="CAE7663989.1"/>
    </source>
</evidence>
<dbReference type="SUPFAM" id="SSF50978">
    <property type="entry name" value="WD40 repeat-like"/>
    <property type="match status" value="1"/>
</dbReference>
<evidence type="ECO:0000256" key="7">
    <source>
        <dbReference type="ARBA" id="ARBA00023273"/>
    </source>
</evidence>
<dbReference type="PANTHER" id="PTHR14885:SF3">
    <property type="entry name" value="CILIA- AND FLAGELLA-ASSOCIATED PROTEIN 44"/>
    <property type="match status" value="1"/>
</dbReference>
<comment type="caution">
    <text evidence="11">The sequence shown here is derived from an EMBL/GenBank/DDBJ whole genome shotgun (WGS) entry which is preliminary data.</text>
</comment>
<dbReference type="GO" id="GO:0005930">
    <property type="term" value="C:axoneme"/>
    <property type="evidence" value="ECO:0007669"/>
    <property type="project" value="UniProtKB-SubCell"/>
</dbReference>
<evidence type="ECO:0000256" key="1">
    <source>
        <dbReference type="ARBA" id="ARBA00004430"/>
    </source>
</evidence>
<dbReference type="SUPFAM" id="SSF47473">
    <property type="entry name" value="EF-hand"/>
    <property type="match status" value="1"/>
</dbReference>
<keyword evidence="2" id="KW-0963">Cytoplasm</keyword>
<organism evidence="11 12">
    <name type="scientific">Symbiodinium pilosum</name>
    <name type="common">Dinoflagellate</name>
    <dbReference type="NCBI Taxonomy" id="2952"/>
    <lineage>
        <taxon>Eukaryota</taxon>
        <taxon>Sar</taxon>
        <taxon>Alveolata</taxon>
        <taxon>Dinophyceae</taxon>
        <taxon>Suessiales</taxon>
        <taxon>Symbiodiniaceae</taxon>
        <taxon>Symbiodinium</taxon>
    </lineage>
</organism>
<evidence type="ECO:0000256" key="5">
    <source>
        <dbReference type="ARBA" id="ARBA00023054"/>
    </source>
</evidence>
<dbReference type="SUPFAM" id="SSF50965">
    <property type="entry name" value="Galactose oxidase, central domain"/>
    <property type="match status" value="1"/>
</dbReference>
<accession>A0A812WAX7</accession>
<dbReference type="Gene3D" id="2.130.10.10">
    <property type="entry name" value="YVTN repeat-like/Quinoprotein amine dehydrogenase"/>
    <property type="match status" value="3"/>
</dbReference>
<keyword evidence="5 9" id="KW-0175">Coiled coil</keyword>
<dbReference type="Proteomes" id="UP000649617">
    <property type="component" value="Unassembled WGS sequence"/>
</dbReference>
<sequence length="2023" mass="227399">QASKEIIEGIRRKRSTSIVSCQDDDAQDKIDAEEARWRIPASFFYDPSTPELNQPLEDRELPRQGTRAARFMGYDFSRVNNAVWTSNEEFAYITGHVVCFMNIHTRQRRFLHGRDNGGIGAVAMSPDMTYFAVAERSITSQPNVYIYSFKTMRLYRILRKGTMRGYASVAFSPHNKNHLAALGCAPDYLLSVWDWRNERLLLKCKAYGQDVFSIRWGQFPGMLTSVGVGHIRFWKMATTFTGLKLQGALGKFGASELSDISGFVELPDGKIVSGTEYGKLLVWEGVFVKVELMRSKDGSTLQDAPTSLAGSPHTGAIDVILIDKENGLVISGGDDGFLRWWPIDEIDSAEADYDNGILEYGIRMRKEVRIPVSTEQHIYPAHIQHVTVCHDEVTWLIQDSRNGMIWLYDIMSSNCQMVFSCHSKQVTGTIASSAYGGLVMSCGMDGTVRAFNVSQAWDNELFRDARPLANAGVGATCMDATPELVDPSKRTVCVGYTDGTIRAFTACADGFLQLQALKPHKCMVKQLKYSGEDAGLLATLGEDNSVFFFQVQMLSEHAIPVGFVSIPAAVNFFAWDDLSGHVLLSLGDGSLLVLKSPVPENVDNTESYDISVNYISVMPDVPEIEDSDEEEEEEEEEGEEGAEGGEDGEASPTAAEEPAGETEAEADVDEDGKRKKKKKKKEKEEKAKDDDEDGEHQKEVVVTAVSRAIYIPSEGDDNERRIIFTGTGKYTGALWECSLFGIQEQRRMPPRQEGFFRVPLTQRVSAPLGCMLRAKLPKNVNAPVTHLSLSPAGNWIIVGFADGRIWLVPRIHGGCFLCANVSDGISGAVNSVQMVDDETMMVVAAGDGSLVTLLVSEGLIPLAQAKAEGVEVNMEEAAAELEASFPELPEMSMEGWGLPPKEAPGVVAINPDITDPEQYSIQDAKLKAEEDSAKAAAELKKLRVRERISEIREELVDLQAKNSQLTEAQLLGADMVVDQEYINHLKEDMENQIEQVRFELAWSVEFHERGLQKLKDYYLKRVDFERVEVLGFQSPHRVSTFRCSTMSDELQSNLARLHELIFAAEGEADLEEEDDENDGGGFEGAKTEFGFDVTDASGTQNAERTLSGAEQRELRRQQRLQRKAQIQELERAKPNEQYEAPEDVEAIANAEATLGNYMLKTSEDYQVPENQRMNAEKKRRQMFLLEESIHAIKTEFNQRVLALRDFRQQVRAEVERDLMALAEIDEQLGTKTDWVAGIVDNPQGAPPEFPEKRFEFTDSDIQAFASHLRGEKPEEPSAAAEENEDFQEEEEAEEEVYAEIEEEEGEDEEGGATEEADVEGGAMASSGGASSKLTSKGYQASRKADQLKGAKPPQGIDGTMCLTGPSDLKVAFEMLDAKKEGVLGKKQARDFLRCAGWCIPDGELDVMLMNQLKTSAKQGVTAERTKWNLRMLMDLLEANQERDNASLVSVQQALRKLANNRAKISKDRLLEFVSQEQDLSESDIDQVLGAVGMSGAKLLDCEQLAARLLDRICNPPSVLEMHELAVATESQARLRHDKGQLEEHVRQVIDTFNMAVASIEKEKAKLESDLKNADMKLLVLYEELLTLNDLEEKDEALLKKATKCRQDKTSIMHQIKECQDQLSEKKAEIEEWHTQEQNLQAEFTDLVGENSPFLSALLKVYKKKVKRSKRKKGMGEEEEMDEDEEDEDDEGSDIESDEDEDMEDDDVGPPQGCDHQIYESVIDLRDKRLEMEDALQEIQKAVEGLKNTHKRLGEDEQRIDKEQRRTDAEIQQFQTDKQRKLNQVPIVFALRLSQVQCLSSADQPDEQERLPSELGQQVIFTNEGLDRLMTRITELHQEIKEVKARHKQLQRDFRVRKKEKSVALQHIEDLHAKFQDIQMLKFGQIVDLDLIERSAPNKYVQELQEKVLQAEAEHRRRIADWEKRMEKQKKELTKITCDNTSLMEQIVSMGYSQMQLDAALNARIANVTVNDNEPLNELRRMERERCKDLLALQTKEIATLQAEINLFRKKGGHIYTTVTANRA</sequence>
<evidence type="ECO:0000256" key="9">
    <source>
        <dbReference type="SAM" id="Coils"/>
    </source>
</evidence>
<feature type="non-terminal residue" evidence="11">
    <location>
        <position position="2023"/>
    </location>
</feature>
<feature type="region of interest" description="Disordered" evidence="10">
    <location>
        <begin position="1068"/>
        <end position="1117"/>
    </location>
</feature>
<feature type="repeat" description="WD" evidence="8">
    <location>
        <begin position="310"/>
        <end position="351"/>
    </location>
</feature>
<feature type="coiled-coil region" evidence="9">
    <location>
        <begin position="1549"/>
        <end position="1642"/>
    </location>
</feature>
<evidence type="ECO:0000256" key="3">
    <source>
        <dbReference type="ARBA" id="ARBA00022574"/>
    </source>
</evidence>
<feature type="compositionally biased region" description="Acidic residues" evidence="10">
    <location>
        <begin position="1281"/>
        <end position="1318"/>
    </location>
</feature>
<evidence type="ECO:0000256" key="4">
    <source>
        <dbReference type="ARBA" id="ARBA00022737"/>
    </source>
</evidence>
<feature type="coiled-coil region" evidence="9">
    <location>
        <begin position="1721"/>
        <end position="1765"/>
    </location>
</feature>
<keyword evidence="6" id="KW-0206">Cytoskeleton</keyword>
<feature type="compositionally biased region" description="Acidic residues" evidence="10">
    <location>
        <begin position="1676"/>
        <end position="1707"/>
    </location>
</feature>
<feature type="coiled-coil region" evidence="9">
    <location>
        <begin position="1900"/>
        <end position="1938"/>
    </location>
</feature>
<feature type="compositionally biased region" description="Acidic residues" evidence="10">
    <location>
        <begin position="658"/>
        <end position="670"/>
    </location>
</feature>
<feature type="compositionally biased region" description="Basic and acidic residues" evidence="10">
    <location>
        <begin position="682"/>
        <end position="699"/>
    </location>
</feature>
<evidence type="ECO:0000256" key="8">
    <source>
        <dbReference type="PROSITE-ProRule" id="PRU00221"/>
    </source>
</evidence>
<keyword evidence="7" id="KW-0966">Cell projection</keyword>
<evidence type="ECO:0000256" key="6">
    <source>
        <dbReference type="ARBA" id="ARBA00023212"/>
    </source>
</evidence>
<comment type="subcellular location">
    <subcellularLocation>
        <location evidence="1">Cytoplasm</location>
        <location evidence="1">Cytoskeleton</location>
        <location evidence="1">Cilium axoneme</location>
    </subcellularLocation>
</comment>
<feature type="coiled-coil region" evidence="9">
    <location>
        <begin position="925"/>
        <end position="968"/>
    </location>
</feature>
<feature type="compositionally biased region" description="Acidic residues" evidence="10">
    <location>
        <begin position="624"/>
        <end position="649"/>
    </location>
</feature>
<keyword evidence="3 8" id="KW-0853">WD repeat</keyword>
<feature type="coiled-coil region" evidence="9">
    <location>
        <begin position="1825"/>
        <end position="1852"/>
    </location>
</feature>
<dbReference type="InterPro" id="IPR001680">
    <property type="entry name" value="WD40_rpt"/>
</dbReference>
<feature type="compositionally biased region" description="Acidic residues" evidence="10">
    <location>
        <begin position="1068"/>
        <end position="1078"/>
    </location>
</feature>
<keyword evidence="12" id="KW-1185">Reference proteome</keyword>
<dbReference type="Pfam" id="PF25828">
    <property type="entry name" value="CC_Cfap43"/>
    <property type="match status" value="1"/>
</dbReference>
<evidence type="ECO:0000256" key="2">
    <source>
        <dbReference type="ARBA" id="ARBA00022490"/>
    </source>
</evidence>
<protein>
    <submittedName>
        <fullName evidence="11">CFAP44 protein</fullName>
    </submittedName>
</protein>
<name>A0A812WAX7_SYMPI</name>
<feature type="coiled-coil region" evidence="9">
    <location>
        <begin position="1983"/>
        <end position="2010"/>
    </location>
</feature>
<dbReference type="PANTHER" id="PTHR14885">
    <property type="entry name" value="CILIA- AND FLAGELLA-ASSOCIATED PROTEIN 43-RELATED"/>
    <property type="match status" value="1"/>
</dbReference>
<dbReference type="OrthoDB" id="1935234at2759"/>
<keyword evidence="4" id="KW-0677">Repeat</keyword>
<feature type="region of interest" description="Disordered" evidence="10">
    <location>
        <begin position="1669"/>
        <end position="1716"/>
    </location>
</feature>
<dbReference type="SMART" id="SM00320">
    <property type="entry name" value="WD40"/>
    <property type="match status" value="7"/>
</dbReference>
<dbReference type="InterPro" id="IPR015943">
    <property type="entry name" value="WD40/YVTN_repeat-like_dom_sf"/>
</dbReference>
<evidence type="ECO:0000313" key="12">
    <source>
        <dbReference type="Proteomes" id="UP000649617"/>
    </source>
</evidence>
<dbReference type="InterPro" id="IPR011043">
    <property type="entry name" value="Gal_Oxase/kelch_b-propeller"/>
</dbReference>
<dbReference type="PROSITE" id="PS50082">
    <property type="entry name" value="WD_REPEATS_2"/>
    <property type="match status" value="1"/>
</dbReference>
<feature type="compositionally biased region" description="Low complexity" evidence="10">
    <location>
        <begin position="1319"/>
        <end position="1331"/>
    </location>
</feature>
<feature type="region of interest" description="Disordered" evidence="10">
    <location>
        <begin position="1268"/>
        <end position="1360"/>
    </location>
</feature>
<dbReference type="EMBL" id="CAJNIZ010043604">
    <property type="protein sequence ID" value="CAE7663989.1"/>
    <property type="molecule type" value="Genomic_DNA"/>
</dbReference>
<reference evidence="11" key="1">
    <citation type="submission" date="2021-02" db="EMBL/GenBank/DDBJ databases">
        <authorList>
            <person name="Dougan E. K."/>
            <person name="Rhodes N."/>
            <person name="Thang M."/>
            <person name="Chan C."/>
        </authorList>
    </citation>
    <scope>NUCLEOTIDE SEQUENCE</scope>
</reference>
<proteinExistence type="predicted"/>
<dbReference type="InterPro" id="IPR036322">
    <property type="entry name" value="WD40_repeat_dom_sf"/>
</dbReference>
<evidence type="ECO:0000256" key="10">
    <source>
        <dbReference type="SAM" id="MobiDB-lite"/>
    </source>
</evidence>
<gene>
    <name evidence="11" type="primary">CFAP44</name>
    <name evidence="11" type="ORF">SPIL2461_LOCUS18119</name>
</gene>
<dbReference type="Pfam" id="PF00400">
    <property type="entry name" value="WD40"/>
    <property type="match status" value="1"/>
</dbReference>